<dbReference type="Gene3D" id="2.40.10.10">
    <property type="entry name" value="Trypsin-like serine proteases"/>
    <property type="match status" value="1"/>
</dbReference>
<comment type="caution">
    <text evidence="4">The sequence shown here is derived from an EMBL/GenBank/DDBJ whole genome shotgun (WGS) entry which is preliminary data.</text>
</comment>
<keyword evidence="5" id="KW-1185">Reference proteome</keyword>
<accession>A0A814PA82</accession>
<dbReference type="Pfam" id="PF00089">
    <property type="entry name" value="Trypsin"/>
    <property type="match status" value="1"/>
</dbReference>
<dbReference type="PANTHER" id="PTHR24253">
    <property type="entry name" value="TRANSMEMBRANE PROTEASE SERINE"/>
    <property type="match status" value="1"/>
</dbReference>
<keyword evidence="1" id="KW-1015">Disulfide bond</keyword>
<feature type="domain" description="Peptidase S1" evidence="3">
    <location>
        <begin position="13"/>
        <end position="89"/>
    </location>
</feature>
<dbReference type="InterPro" id="IPR033116">
    <property type="entry name" value="TRYPSIN_SER"/>
</dbReference>
<feature type="chain" id="PRO_5032739711" description="Peptidase S1 domain-containing protein" evidence="2">
    <location>
        <begin position="16"/>
        <end position="96"/>
    </location>
</feature>
<dbReference type="EMBL" id="CAJNOC010007692">
    <property type="protein sequence ID" value="CAF1103374.1"/>
    <property type="molecule type" value="Genomic_DNA"/>
</dbReference>
<evidence type="ECO:0000259" key="3">
    <source>
        <dbReference type="Pfam" id="PF00089"/>
    </source>
</evidence>
<keyword evidence="2" id="KW-0732">Signal</keyword>
<dbReference type="GO" id="GO:0004252">
    <property type="term" value="F:serine-type endopeptidase activity"/>
    <property type="evidence" value="ECO:0007669"/>
    <property type="project" value="InterPro"/>
</dbReference>
<evidence type="ECO:0000313" key="5">
    <source>
        <dbReference type="Proteomes" id="UP000663879"/>
    </source>
</evidence>
<dbReference type="InterPro" id="IPR043504">
    <property type="entry name" value="Peptidase_S1_PA_chymotrypsin"/>
</dbReference>
<dbReference type="GO" id="GO:0006508">
    <property type="term" value="P:proteolysis"/>
    <property type="evidence" value="ECO:0007669"/>
    <property type="project" value="InterPro"/>
</dbReference>
<dbReference type="Proteomes" id="UP000663879">
    <property type="component" value="Unassembled WGS sequence"/>
</dbReference>
<evidence type="ECO:0000256" key="2">
    <source>
        <dbReference type="SAM" id="SignalP"/>
    </source>
</evidence>
<evidence type="ECO:0000313" key="4">
    <source>
        <dbReference type="EMBL" id="CAF1103374.1"/>
    </source>
</evidence>
<evidence type="ECO:0000256" key="1">
    <source>
        <dbReference type="ARBA" id="ARBA00023157"/>
    </source>
</evidence>
<dbReference type="OrthoDB" id="6339452at2759"/>
<dbReference type="InterPro" id="IPR009003">
    <property type="entry name" value="Peptidase_S1_PA"/>
</dbReference>
<dbReference type="AlphaFoldDB" id="A0A814PA82"/>
<gene>
    <name evidence="4" type="ORF">OXX778_LOCUS21265</name>
</gene>
<dbReference type="SUPFAM" id="SSF50494">
    <property type="entry name" value="Trypsin-like serine proteases"/>
    <property type="match status" value="1"/>
</dbReference>
<feature type="signal peptide" evidence="2">
    <location>
        <begin position="1"/>
        <end position="15"/>
    </location>
</feature>
<reference evidence="4" key="1">
    <citation type="submission" date="2021-02" db="EMBL/GenBank/DDBJ databases">
        <authorList>
            <person name="Nowell W R."/>
        </authorList>
    </citation>
    <scope>NUCLEOTIDE SEQUENCE</scope>
    <source>
        <strain evidence="4">Ploen Becks lab</strain>
    </source>
</reference>
<dbReference type="InterPro" id="IPR001254">
    <property type="entry name" value="Trypsin_dom"/>
</dbReference>
<sequence>MLIFLFFFFPSDVNIKSWVQGWGLTEQTYKILPSNLQTVQITIYDISFYSQMYPQVTKLSSSQICAGDVTGEKSACNGDSGGALFILDKINSSRLV</sequence>
<name>A0A814PA82_9BILA</name>
<dbReference type="PANTHER" id="PTHR24253:SF176">
    <property type="entry name" value="CORIN, ISOFORM B"/>
    <property type="match status" value="1"/>
</dbReference>
<dbReference type="PROSITE" id="PS00135">
    <property type="entry name" value="TRYPSIN_SER"/>
    <property type="match status" value="1"/>
</dbReference>
<protein>
    <recommendedName>
        <fullName evidence="3">Peptidase S1 domain-containing protein</fullName>
    </recommendedName>
</protein>
<organism evidence="4 5">
    <name type="scientific">Brachionus calyciflorus</name>
    <dbReference type="NCBI Taxonomy" id="104777"/>
    <lineage>
        <taxon>Eukaryota</taxon>
        <taxon>Metazoa</taxon>
        <taxon>Spiralia</taxon>
        <taxon>Gnathifera</taxon>
        <taxon>Rotifera</taxon>
        <taxon>Eurotatoria</taxon>
        <taxon>Monogononta</taxon>
        <taxon>Pseudotrocha</taxon>
        <taxon>Ploima</taxon>
        <taxon>Brachionidae</taxon>
        <taxon>Brachionus</taxon>
    </lineage>
</organism>
<proteinExistence type="predicted"/>